<gene>
    <name evidence="1" type="ORF">DSCA_18590</name>
</gene>
<dbReference type="KEGG" id="dalk:DSCA_18590"/>
<dbReference type="RefSeq" id="WP_155316138.1">
    <property type="nucleotide sequence ID" value="NZ_AP021874.1"/>
</dbReference>
<sequence length="245" mass="28528">MLFAAKHRKDRNFKLREDEVTSCILGPLSYMPPEDVWALFRVWLPFKVEMWPTETPTGADLSFWPNLENEGRTEPDLVVRFTNNAKPMLTVLFEIKWNSAISGKQELVNQWEALSDDEKKTAFHIYLVKDTGRGNRELTQSLTDSPKKLWRERLVCVGWRSLIEILLYNRPKFGTAMNLWADGVIAFLQRRGQTTFTGFEWLADEIVSIAPEKELFWNPLPWFSMGNKVSPPTVDPIFWRTNSND</sequence>
<protein>
    <submittedName>
        <fullName evidence="1">Uncharacterized protein</fullName>
    </submittedName>
</protein>
<name>A0A5K7YJ78_9BACT</name>
<reference evidence="1 2" key="1">
    <citation type="submission" date="2019-11" db="EMBL/GenBank/DDBJ databases">
        <title>Comparative genomics of hydrocarbon-degrading Desulfosarcina strains.</title>
        <authorList>
            <person name="Watanabe M."/>
            <person name="Kojima H."/>
            <person name="Fukui M."/>
        </authorList>
    </citation>
    <scope>NUCLEOTIDE SEQUENCE [LARGE SCALE GENOMIC DNA]</scope>
    <source>
        <strain evidence="1 2">PL12</strain>
    </source>
</reference>
<proteinExistence type="predicted"/>
<organism evidence="1 2">
    <name type="scientific">Desulfosarcina alkanivorans</name>
    <dbReference type="NCBI Taxonomy" id="571177"/>
    <lineage>
        <taxon>Bacteria</taxon>
        <taxon>Pseudomonadati</taxon>
        <taxon>Thermodesulfobacteriota</taxon>
        <taxon>Desulfobacteria</taxon>
        <taxon>Desulfobacterales</taxon>
        <taxon>Desulfosarcinaceae</taxon>
        <taxon>Desulfosarcina</taxon>
    </lineage>
</organism>
<evidence type="ECO:0000313" key="1">
    <source>
        <dbReference type="EMBL" id="BBO67929.1"/>
    </source>
</evidence>
<dbReference type="EMBL" id="AP021874">
    <property type="protein sequence ID" value="BBO67929.1"/>
    <property type="molecule type" value="Genomic_DNA"/>
</dbReference>
<evidence type="ECO:0000313" key="2">
    <source>
        <dbReference type="Proteomes" id="UP000427906"/>
    </source>
</evidence>
<dbReference type="Proteomes" id="UP000427906">
    <property type="component" value="Chromosome"/>
</dbReference>
<accession>A0A5K7YJ78</accession>
<dbReference type="AlphaFoldDB" id="A0A5K7YJ78"/>
<keyword evidence="2" id="KW-1185">Reference proteome</keyword>
<dbReference type="OrthoDB" id="5497621at2"/>